<dbReference type="STRING" id="3885.V7CUI1"/>
<dbReference type="eggNOG" id="KOG2966">
    <property type="taxonomic scope" value="Eukaryota"/>
</dbReference>
<dbReference type="PANTHER" id="PTHR13462">
    <property type="entry name" value="CALCIUM UNIPORTER PROTEIN, MITOCHONDRIAL"/>
    <property type="match status" value="1"/>
</dbReference>
<dbReference type="GO" id="GO:1990246">
    <property type="term" value="C:uniplex complex"/>
    <property type="evidence" value="ECO:0007669"/>
    <property type="project" value="TreeGrafter"/>
</dbReference>
<organism evidence="2 3">
    <name type="scientific">Phaseolus vulgaris</name>
    <name type="common">Kidney bean</name>
    <name type="synonym">French bean</name>
    <dbReference type="NCBI Taxonomy" id="3885"/>
    <lineage>
        <taxon>Eukaryota</taxon>
        <taxon>Viridiplantae</taxon>
        <taxon>Streptophyta</taxon>
        <taxon>Embryophyta</taxon>
        <taxon>Tracheophyta</taxon>
        <taxon>Spermatophyta</taxon>
        <taxon>Magnoliopsida</taxon>
        <taxon>eudicotyledons</taxon>
        <taxon>Gunneridae</taxon>
        <taxon>Pentapetalae</taxon>
        <taxon>rosids</taxon>
        <taxon>fabids</taxon>
        <taxon>Fabales</taxon>
        <taxon>Fabaceae</taxon>
        <taxon>Papilionoideae</taxon>
        <taxon>50 kb inversion clade</taxon>
        <taxon>NPAAA clade</taxon>
        <taxon>indigoferoid/millettioid clade</taxon>
        <taxon>Phaseoleae</taxon>
        <taxon>Phaseolus</taxon>
    </lineage>
</organism>
<evidence type="ECO:0000313" key="2">
    <source>
        <dbReference type="EMBL" id="ESW32940.1"/>
    </source>
</evidence>
<reference evidence="3" key="1">
    <citation type="journal article" date="2014" name="Nat. Genet.">
        <title>A reference genome for common bean and genome-wide analysis of dual domestications.</title>
        <authorList>
            <person name="Schmutz J."/>
            <person name="McClean P.E."/>
            <person name="Mamidi S."/>
            <person name="Wu G.A."/>
            <person name="Cannon S.B."/>
            <person name="Grimwood J."/>
            <person name="Jenkins J."/>
            <person name="Shu S."/>
            <person name="Song Q."/>
            <person name="Chavarro C."/>
            <person name="Torres-Torres M."/>
            <person name="Geffroy V."/>
            <person name="Moghaddam S.M."/>
            <person name="Gao D."/>
            <person name="Abernathy B."/>
            <person name="Barry K."/>
            <person name="Blair M."/>
            <person name="Brick M.A."/>
            <person name="Chovatia M."/>
            <person name="Gepts P."/>
            <person name="Goodstein D.M."/>
            <person name="Gonzales M."/>
            <person name="Hellsten U."/>
            <person name="Hyten D.L."/>
            <person name="Jia G."/>
            <person name="Kelly J.D."/>
            <person name="Kudrna D."/>
            <person name="Lee R."/>
            <person name="Richard M.M."/>
            <person name="Miklas P.N."/>
            <person name="Osorno J.M."/>
            <person name="Rodrigues J."/>
            <person name="Thareau V."/>
            <person name="Urrea C.A."/>
            <person name="Wang M."/>
            <person name="Yu Y."/>
            <person name="Zhang M."/>
            <person name="Wing R.A."/>
            <person name="Cregan P.B."/>
            <person name="Rokhsar D.S."/>
            <person name="Jackson S.A."/>
        </authorList>
    </citation>
    <scope>NUCLEOTIDE SEQUENCE [LARGE SCALE GENOMIC DNA]</scope>
    <source>
        <strain evidence="3">cv. G19833</strain>
    </source>
</reference>
<proteinExistence type="predicted"/>
<keyword evidence="1" id="KW-0812">Transmembrane</keyword>
<protein>
    <submittedName>
        <fullName evidence="2">Uncharacterized protein</fullName>
    </submittedName>
</protein>
<dbReference type="EMBL" id="CM002288">
    <property type="protein sequence ID" value="ESW32940.1"/>
    <property type="molecule type" value="Genomic_DNA"/>
</dbReference>
<evidence type="ECO:0000313" key="3">
    <source>
        <dbReference type="Proteomes" id="UP000000226"/>
    </source>
</evidence>
<dbReference type="GO" id="GO:0005262">
    <property type="term" value="F:calcium channel activity"/>
    <property type="evidence" value="ECO:0007669"/>
    <property type="project" value="TreeGrafter"/>
</dbReference>
<dbReference type="GO" id="GO:0036444">
    <property type="term" value="P:calcium import into the mitochondrion"/>
    <property type="evidence" value="ECO:0007669"/>
    <property type="project" value="TreeGrafter"/>
</dbReference>
<keyword evidence="3" id="KW-1185">Reference proteome</keyword>
<evidence type="ECO:0000256" key="1">
    <source>
        <dbReference type="SAM" id="Phobius"/>
    </source>
</evidence>
<keyword evidence="1" id="KW-1133">Transmembrane helix</keyword>
<dbReference type="InterPro" id="IPR039055">
    <property type="entry name" value="MCU_fam"/>
</dbReference>
<sequence length="252" mass="28902">MSPPVSREILRFLNNIDTAGLMEEVMTKLRNVAASTIQYSELLRICRETYESCDKDVAEMAKLLDHSGNVVVLGNSVLLYLEQISKRFLNDFKTKMSLEGASKVMSPPVVPHESSEDFLRRMMYHSRELPEAFNFAHEEKIRRVVLMKEVMKKLRNVTAIMIEYFEFLRICIETCENSDKGAELAKLLDHSRNVVFFGNHVILRPEEVAKLKMMRSSNQSIVNLVKQKAMMGGFGFVLLTFGFGIICCELIY</sequence>
<gene>
    <name evidence="2" type="ORF">PHAVU_001G030500g</name>
</gene>
<dbReference type="GO" id="GO:0051560">
    <property type="term" value="P:mitochondrial calcium ion homeostasis"/>
    <property type="evidence" value="ECO:0007669"/>
    <property type="project" value="InterPro"/>
</dbReference>
<dbReference type="SMR" id="V7CUI1"/>
<dbReference type="PANTHER" id="PTHR13462:SF17">
    <property type="entry name" value="CALCIUM UNIPORTER PROTEIN 4, MITOCHONDRIAL"/>
    <property type="match status" value="1"/>
</dbReference>
<feature type="transmembrane region" description="Helical" evidence="1">
    <location>
        <begin position="229"/>
        <end position="251"/>
    </location>
</feature>
<name>V7CUI1_PHAVU</name>
<dbReference type="Proteomes" id="UP000000226">
    <property type="component" value="Chromosome 1"/>
</dbReference>
<accession>V7CUI1</accession>
<dbReference type="Gramene" id="ESW32940">
    <property type="protein sequence ID" value="ESW32940"/>
    <property type="gene ID" value="PHAVU_001G030500g"/>
</dbReference>
<dbReference type="AlphaFoldDB" id="V7CUI1"/>
<dbReference type="OrthoDB" id="278338at2759"/>
<keyword evidence="1" id="KW-0472">Membrane</keyword>
<dbReference type="GO" id="GO:0015292">
    <property type="term" value="F:uniporter activity"/>
    <property type="evidence" value="ECO:0007669"/>
    <property type="project" value="TreeGrafter"/>
</dbReference>